<dbReference type="HOGENOM" id="CLU_688950_0_0_1"/>
<evidence type="ECO:0000259" key="2">
    <source>
        <dbReference type="Pfam" id="PF12706"/>
    </source>
</evidence>
<organism evidence="3">
    <name type="scientific">Fusarium oxysporum f. sp. conglutinans race 2 54008</name>
    <dbReference type="NCBI Taxonomy" id="1089457"/>
    <lineage>
        <taxon>Eukaryota</taxon>
        <taxon>Fungi</taxon>
        <taxon>Dikarya</taxon>
        <taxon>Ascomycota</taxon>
        <taxon>Pezizomycotina</taxon>
        <taxon>Sordariomycetes</taxon>
        <taxon>Hypocreomycetidae</taxon>
        <taxon>Hypocreales</taxon>
        <taxon>Nectriaceae</taxon>
        <taxon>Fusarium</taxon>
        <taxon>Fusarium oxysporum species complex</taxon>
    </lineage>
</organism>
<feature type="domain" description="Metallo-beta-lactamase" evidence="2">
    <location>
        <begin position="160"/>
        <end position="362"/>
    </location>
</feature>
<accession>X0H7W6</accession>
<sequence>MQLLLSEASAIPTILELIDTLEHSPPSVSSFIAAQAIASLTTSYDNLQGWGEPLDADPSTCLFCWRTPSNSSWAWGGYNIWFPSVSAANLVMHLWAFKTATFIVRSALVLIPSLSTPAFATLNHPVSSNSEIMAPSGFNSKINITHIGTATAILEIDGINFLTDPYFSPPETEWDVGITVLKQGETSDGPALRLQDLPPIDAVLLSHEDHPDNLDTLGRQLLDGRKVLTTMDGANNLAPRPGVRGLQPWETVSLEIGGRVFEITATPCQHLPGGECIGFVLTCAKFGHSNGKSNAIYFSGDTVYVPQLAEIGNKFNIVVALINLGCAVAGLPTGPVQITMDAKQAAQLVRAIGAKIMVPMHFESWEHFTQKGPEVRKVLQEEGMEDKTVYVNLGEKTCLI</sequence>
<dbReference type="InterPro" id="IPR036866">
    <property type="entry name" value="RibonucZ/Hydroxyglut_hydro"/>
</dbReference>
<name>X0H7W6_FUSOX</name>
<dbReference type="SUPFAM" id="SSF56281">
    <property type="entry name" value="Metallo-hydrolase/oxidoreductase"/>
    <property type="match status" value="1"/>
</dbReference>
<dbReference type="PANTHER" id="PTHR43546:SF9">
    <property type="entry name" value="L-ASCORBATE-6-PHOSPHATE LACTONASE ULAG-RELATED"/>
    <property type="match status" value="1"/>
</dbReference>
<evidence type="ECO:0000256" key="1">
    <source>
        <dbReference type="ARBA" id="ARBA00022801"/>
    </source>
</evidence>
<keyword evidence="1" id="KW-0378">Hydrolase</keyword>
<dbReference type="Gene3D" id="3.60.15.10">
    <property type="entry name" value="Ribonuclease Z/Hydroxyacylglutathione hydrolase-like"/>
    <property type="match status" value="1"/>
</dbReference>
<dbReference type="PANTHER" id="PTHR43546">
    <property type="entry name" value="UPF0173 METAL-DEPENDENT HYDROLASE MJ1163-RELATED"/>
    <property type="match status" value="1"/>
</dbReference>
<dbReference type="InterPro" id="IPR050114">
    <property type="entry name" value="UPF0173_UPF0282_UlaG_hydrolase"/>
</dbReference>
<protein>
    <recommendedName>
        <fullName evidence="2">Metallo-beta-lactamase domain-containing protein</fullName>
    </recommendedName>
</protein>
<reference evidence="3" key="2">
    <citation type="submission" date="2012-05" db="EMBL/GenBank/DDBJ databases">
        <title>The Genome Annotation of Fusarium oxysporum PHW808.</title>
        <authorList>
            <consortium name="The Broad Institute Genomics Platform"/>
            <person name="Ma L.-J."/>
            <person name="Corby-Kistler H."/>
            <person name="Broz K."/>
            <person name="Gale L.R."/>
            <person name="Jonkers W."/>
            <person name="O'Donnell K."/>
            <person name="Ploetz R."/>
            <person name="Steinberg C."/>
            <person name="Schwartz D.C."/>
            <person name="VanEtten H."/>
            <person name="Zhou S."/>
            <person name="Young S.K."/>
            <person name="Zeng Q."/>
            <person name="Gargeya S."/>
            <person name="Fitzgerald M."/>
            <person name="Abouelleil A."/>
            <person name="Alvarado L."/>
            <person name="Chapman S.B."/>
            <person name="Gainer-Dewar J."/>
            <person name="Goldberg J."/>
            <person name="Griggs A."/>
            <person name="Gujja S."/>
            <person name="Hansen M."/>
            <person name="Howarth C."/>
            <person name="Imamovic A."/>
            <person name="Ireland A."/>
            <person name="Larimer J."/>
            <person name="McCowan C."/>
            <person name="Murphy C."/>
            <person name="Pearson M."/>
            <person name="Poon T.W."/>
            <person name="Priest M."/>
            <person name="Roberts A."/>
            <person name="Saif S."/>
            <person name="Shea T."/>
            <person name="Sykes S."/>
            <person name="Wortman J."/>
            <person name="Nusbaum C."/>
            <person name="Birren B."/>
        </authorList>
    </citation>
    <scope>NUCLEOTIDE SEQUENCE</scope>
    <source>
        <strain evidence="3">54008</strain>
    </source>
</reference>
<dbReference type="Pfam" id="PF12706">
    <property type="entry name" value="Lactamase_B_2"/>
    <property type="match status" value="1"/>
</dbReference>
<dbReference type="InterPro" id="IPR001279">
    <property type="entry name" value="Metallo-B-lactamas"/>
</dbReference>
<dbReference type="GO" id="GO:0016787">
    <property type="term" value="F:hydrolase activity"/>
    <property type="evidence" value="ECO:0007669"/>
    <property type="project" value="UniProtKB-KW"/>
</dbReference>
<gene>
    <name evidence="3" type="ORF">FOPG_15929</name>
</gene>
<dbReference type="Proteomes" id="UP000030676">
    <property type="component" value="Unassembled WGS sequence"/>
</dbReference>
<dbReference type="AlphaFoldDB" id="X0H7W6"/>
<reference evidence="3" key="1">
    <citation type="submission" date="2011-11" db="EMBL/GenBank/DDBJ databases">
        <title>The Genome Sequence of Fusarium oxysporum PHW808.</title>
        <authorList>
            <consortium name="The Broad Institute Genome Sequencing Platform"/>
            <person name="Ma L.-J."/>
            <person name="Gale L.R."/>
            <person name="Schwartz D.C."/>
            <person name="Zhou S."/>
            <person name="Corby-Kistler H."/>
            <person name="Young S.K."/>
            <person name="Zeng Q."/>
            <person name="Gargeya S."/>
            <person name="Fitzgerald M."/>
            <person name="Haas B."/>
            <person name="Abouelleil A."/>
            <person name="Alvarado L."/>
            <person name="Arachchi H.M."/>
            <person name="Berlin A."/>
            <person name="Brown A."/>
            <person name="Chapman S.B."/>
            <person name="Chen Z."/>
            <person name="Dunbar C."/>
            <person name="Freedman E."/>
            <person name="Gearin G."/>
            <person name="Goldberg J."/>
            <person name="Griggs A."/>
            <person name="Gujja S."/>
            <person name="Heiman D."/>
            <person name="Howarth C."/>
            <person name="Larson L."/>
            <person name="Lui A."/>
            <person name="MacDonald P.J.P."/>
            <person name="Montmayeur A."/>
            <person name="Murphy C."/>
            <person name="Neiman D."/>
            <person name="Pearson M."/>
            <person name="Priest M."/>
            <person name="Roberts A."/>
            <person name="Saif S."/>
            <person name="Shea T."/>
            <person name="Shenoy N."/>
            <person name="Sisk P."/>
            <person name="Stolte C."/>
            <person name="Sykes S."/>
            <person name="Wortman J."/>
            <person name="Nusbaum C."/>
            <person name="Birren B."/>
        </authorList>
    </citation>
    <scope>NUCLEOTIDE SEQUENCE [LARGE SCALE GENOMIC DNA]</scope>
    <source>
        <strain evidence="3">54008</strain>
    </source>
</reference>
<dbReference type="EMBL" id="JH658945">
    <property type="protein sequence ID" value="EXL67970.1"/>
    <property type="molecule type" value="Genomic_DNA"/>
</dbReference>
<proteinExistence type="predicted"/>
<evidence type="ECO:0000313" key="3">
    <source>
        <dbReference type="EMBL" id="EXL67970.1"/>
    </source>
</evidence>